<dbReference type="InterPro" id="IPR021284">
    <property type="entry name" value="DUF2750"/>
</dbReference>
<reference evidence="1 2" key="1">
    <citation type="submission" date="2019-07" db="EMBL/GenBank/DDBJ databases">
        <title>Whole genome shotgun sequence of Chryseobacterium lathyri NBRC 105250.</title>
        <authorList>
            <person name="Hosoyama A."/>
            <person name="Uohara A."/>
            <person name="Ohji S."/>
            <person name="Ichikawa N."/>
        </authorList>
    </citation>
    <scope>NUCLEOTIDE SEQUENCE [LARGE SCALE GENOMIC DNA]</scope>
    <source>
        <strain evidence="1 2">NBRC 105250</strain>
    </source>
</reference>
<gene>
    <name evidence="1" type="ORF">CLA01_16730</name>
</gene>
<dbReference type="EMBL" id="BJYI01000005">
    <property type="protein sequence ID" value="GEN71601.1"/>
    <property type="molecule type" value="Genomic_DNA"/>
</dbReference>
<dbReference type="Pfam" id="PF11042">
    <property type="entry name" value="DUF2750"/>
    <property type="match status" value="1"/>
</dbReference>
<evidence type="ECO:0000313" key="1">
    <source>
        <dbReference type="EMBL" id="GEN71601.1"/>
    </source>
</evidence>
<sequence length="129" mass="15096">MNTKMGNKIENILKMSEKERYDYFIRKVADFEQIWGLNDEGWALLGDNDGNRILPLWPEKEFAELCAVDQWKDHKAEVIELDNFIEKWVPGMTNDKTLINVFLTPNTKGTVISPDDLNSDLQEELEQYE</sequence>
<dbReference type="AlphaFoldDB" id="A0A511Y8S2"/>
<accession>A0A511Y8S2</accession>
<proteinExistence type="predicted"/>
<comment type="caution">
    <text evidence="1">The sequence shown here is derived from an EMBL/GenBank/DDBJ whole genome shotgun (WGS) entry which is preliminary data.</text>
</comment>
<organism evidence="1 2">
    <name type="scientific">Chryseobacterium lathyri</name>
    <dbReference type="NCBI Taxonomy" id="395933"/>
    <lineage>
        <taxon>Bacteria</taxon>
        <taxon>Pseudomonadati</taxon>
        <taxon>Bacteroidota</taxon>
        <taxon>Flavobacteriia</taxon>
        <taxon>Flavobacteriales</taxon>
        <taxon>Weeksellaceae</taxon>
        <taxon>Chryseobacterium group</taxon>
        <taxon>Chryseobacterium</taxon>
    </lineage>
</organism>
<name>A0A511Y8S2_9FLAO</name>
<protein>
    <submittedName>
        <fullName evidence="1">DUF2750 domain-containing protein</fullName>
    </submittedName>
</protein>
<evidence type="ECO:0000313" key="2">
    <source>
        <dbReference type="Proteomes" id="UP000321150"/>
    </source>
</evidence>
<dbReference type="Proteomes" id="UP000321150">
    <property type="component" value="Unassembled WGS sequence"/>
</dbReference>